<reference evidence="1" key="1">
    <citation type="submission" date="2018-02" db="EMBL/GenBank/DDBJ databases">
        <title>Rhizophora mucronata_Transcriptome.</title>
        <authorList>
            <person name="Meera S.P."/>
            <person name="Sreeshan A."/>
            <person name="Augustine A."/>
        </authorList>
    </citation>
    <scope>NUCLEOTIDE SEQUENCE</scope>
    <source>
        <tissue evidence="1">Leaf</tissue>
    </source>
</reference>
<evidence type="ECO:0000313" key="1">
    <source>
        <dbReference type="EMBL" id="MBW81833.1"/>
    </source>
</evidence>
<dbReference type="AlphaFoldDB" id="A0A2P2IKY3"/>
<organism evidence="1">
    <name type="scientific">Rhizophora mucronata</name>
    <name type="common">Asiatic mangrove</name>
    <dbReference type="NCBI Taxonomy" id="61149"/>
    <lineage>
        <taxon>Eukaryota</taxon>
        <taxon>Viridiplantae</taxon>
        <taxon>Streptophyta</taxon>
        <taxon>Embryophyta</taxon>
        <taxon>Tracheophyta</taxon>
        <taxon>Spermatophyta</taxon>
        <taxon>Magnoliopsida</taxon>
        <taxon>eudicotyledons</taxon>
        <taxon>Gunneridae</taxon>
        <taxon>Pentapetalae</taxon>
        <taxon>rosids</taxon>
        <taxon>fabids</taxon>
        <taxon>Malpighiales</taxon>
        <taxon>Rhizophoraceae</taxon>
        <taxon>Rhizophora</taxon>
    </lineage>
</organism>
<accession>A0A2P2IKY3</accession>
<name>A0A2P2IKY3_RHIMU</name>
<sequence>MCRKFGKHFKQINDLAKLAVRKNTSLILTPFARSTELAIELGVIKSSIRQPKELKKPTRTEIYRNIIYQSKKQEATKKLIDWDPNYHLFDQHQTISESKVSKV</sequence>
<dbReference type="EMBL" id="GGEC01001350">
    <property type="protein sequence ID" value="MBW81833.1"/>
    <property type="molecule type" value="Transcribed_RNA"/>
</dbReference>
<proteinExistence type="predicted"/>
<protein>
    <submittedName>
        <fullName evidence="1">Uncharacterized protein</fullName>
    </submittedName>
</protein>